<evidence type="ECO:0000313" key="3">
    <source>
        <dbReference type="Ensembl" id="ENSCVAP00000004140.1"/>
    </source>
</evidence>
<name>A0A3Q2FIS2_CYPVA</name>
<dbReference type="GO" id="GO:0006955">
    <property type="term" value="P:immune response"/>
    <property type="evidence" value="ECO:0007669"/>
    <property type="project" value="TreeGrafter"/>
</dbReference>
<evidence type="ECO:0000313" key="4">
    <source>
        <dbReference type="Proteomes" id="UP000265020"/>
    </source>
</evidence>
<dbReference type="Gene3D" id="2.60.40.10">
    <property type="entry name" value="Immunoglobulins"/>
    <property type="match status" value="2"/>
</dbReference>
<dbReference type="AlphaFoldDB" id="A0A3Q2FIS2"/>
<accession>A0A3Q2FIS2</accession>
<reference evidence="3" key="2">
    <citation type="submission" date="2025-09" db="UniProtKB">
        <authorList>
            <consortium name="Ensembl"/>
        </authorList>
    </citation>
    <scope>IDENTIFICATION</scope>
</reference>
<keyword evidence="4" id="KW-1185">Reference proteome</keyword>
<dbReference type="GO" id="GO:0009897">
    <property type="term" value="C:external side of plasma membrane"/>
    <property type="evidence" value="ECO:0007669"/>
    <property type="project" value="TreeGrafter"/>
</dbReference>
<dbReference type="PANTHER" id="PTHR11481">
    <property type="entry name" value="IMMUNOGLOBULIN FC RECEPTOR"/>
    <property type="match status" value="1"/>
</dbReference>
<dbReference type="SUPFAM" id="SSF48726">
    <property type="entry name" value="Immunoglobulin"/>
    <property type="match status" value="1"/>
</dbReference>
<dbReference type="InterPro" id="IPR050488">
    <property type="entry name" value="Ig_Fc_receptor"/>
</dbReference>
<dbReference type="InterPro" id="IPR013783">
    <property type="entry name" value="Ig-like_fold"/>
</dbReference>
<dbReference type="STRING" id="28743.ENSCVAP00000004140"/>
<dbReference type="GO" id="GO:0007166">
    <property type="term" value="P:cell surface receptor signaling pathway"/>
    <property type="evidence" value="ECO:0007669"/>
    <property type="project" value="TreeGrafter"/>
</dbReference>
<dbReference type="InterPro" id="IPR036179">
    <property type="entry name" value="Ig-like_dom_sf"/>
</dbReference>
<keyword evidence="2" id="KW-1015">Disulfide bond</keyword>
<keyword evidence="1" id="KW-0732">Signal</keyword>
<protein>
    <recommendedName>
        <fullName evidence="5">Ig-like domain-containing protein</fullName>
    </recommendedName>
</protein>
<organism evidence="3 4">
    <name type="scientific">Cyprinodon variegatus</name>
    <name type="common">Sheepshead minnow</name>
    <dbReference type="NCBI Taxonomy" id="28743"/>
    <lineage>
        <taxon>Eukaryota</taxon>
        <taxon>Metazoa</taxon>
        <taxon>Chordata</taxon>
        <taxon>Craniata</taxon>
        <taxon>Vertebrata</taxon>
        <taxon>Euteleostomi</taxon>
        <taxon>Actinopterygii</taxon>
        <taxon>Neopterygii</taxon>
        <taxon>Teleostei</taxon>
        <taxon>Neoteleostei</taxon>
        <taxon>Acanthomorphata</taxon>
        <taxon>Ovalentaria</taxon>
        <taxon>Atherinomorphae</taxon>
        <taxon>Cyprinodontiformes</taxon>
        <taxon>Cyprinodontidae</taxon>
        <taxon>Cyprinodon</taxon>
    </lineage>
</organism>
<dbReference type="PANTHER" id="PTHR11481:SF64">
    <property type="entry name" value="FC RECEPTOR-LIKE PROTEIN 4"/>
    <property type="match status" value="1"/>
</dbReference>
<evidence type="ECO:0008006" key="5">
    <source>
        <dbReference type="Google" id="ProtNLM"/>
    </source>
</evidence>
<reference evidence="3" key="1">
    <citation type="submission" date="2025-08" db="UniProtKB">
        <authorList>
            <consortium name="Ensembl"/>
        </authorList>
    </citation>
    <scope>IDENTIFICATION</scope>
</reference>
<dbReference type="GeneTree" id="ENSGT00970000195142"/>
<sequence>MASAMSSNLETNSTGLFFFYFLFLESLRVQNENKLSLPNSPWHPVEEGRNVTLRCIYKEEYSDKSTSHFSAHFYKNGVFIGTENPGEITFKAEEGFYKCRHPSKGESPESWLAVIGDDLLIHLIQASVKNRSQFFQYDRISLTCVANFSGWTVKRTVSSYTAQKCQHGWAIPSDNSCTIEDAYPADSGEYWCESDHGECSNKVNISVTGNTELS</sequence>
<dbReference type="Proteomes" id="UP000265020">
    <property type="component" value="Unassembled WGS sequence"/>
</dbReference>
<dbReference type="GO" id="GO:0004888">
    <property type="term" value="F:transmembrane signaling receptor activity"/>
    <property type="evidence" value="ECO:0007669"/>
    <property type="project" value="TreeGrafter"/>
</dbReference>
<dbReference type="Ensembl" id="ENSCVAT00000008855.1">
    <property type="protein sequence ID" value="ENSCVAP00000004140.1"/>
    <property type="gene ID" value="ENSCVAG00000005425.1"/>
</dbReference>
<evidence type="ECO:0000256" key="1">
    <source>
        <dbReference type="ARBA" id="ARBA00022729"/>
    </source>
</evidence>
<proteinExistence type="predicted"/>
<evidence type="ECO:0000256" key="2">
    <source>
        <dbReference type="ARBA" id="ARBA00023157"/>
    </source>
</evidence>